<keyword evidence="5 7" id="KW-0472">Membrane</keyword>
<dbReference type="GO" id="GO:1990961">
    <property type="term" value="P:xenobiotic detoxification by transmembrane export across the plasma membrane"/>
    <property type="evidence" value="ECO:0007669"/>
    <property type="project" value="InterPro"/>
</dbReference>
<keyword evidence="4 7" id="KW-1133">Transmembrane helix</keyword>
<dbReference type="Pfam" id="PF01554">
    <property type="entry name" value="MatE"/>
    <property type="match status" value="2"/>
</dbReference>
<dbReference type="GO" id="GO:0042910">
    <property type="term" value="F:xenobiotic transmembrane transporter activity"/>
    <property type="evidence" value="ECO:0007669"/>
    <property type="project" value="InterPro"/>
</dbReference>
<dbReference type="EMBL" id="JAWIZZ010000006">
    <property type="protein sequence ID" value="KAK5782151.1"/>
    <property type="molecule type" value="Genomic_DNA"/>
</dbReference>
<comment type="caution">
    <text evidence="8">The sequence shown here is derived from an EMBL/GenBank/DDBJ whole genome shotgun (WGS) entry which is preliminary data.</text>
</comment>
<feature type="compositionally biased region" description="Basic residues" evidence="6">
    <location>
        <begin position="47"/>
        <end position="65"/>
    </location>
</feature>
<keyword evidence="9" id="KW-1185">Reference proteome</keyword>
<proteinExistence type="inferred from homology"/>
<dbReference type="NCBIfam" id="TIGR00797">
    <property type="entry name" value="matE"/>
    <property type="match status" value="1"/>
</dbReference>
<sequence>MSGIISKTLSEVHPALRTAGMGISNTHRRISLTWLPSNKQNPLVRKYRKKGRRIRHNNRRRKRRGSNTTDQRSFHSLAEDFGSSVHDPLPDIDEILEEEGNEEGLGTIDNEYSHLYHGPNYVVDDYEEDVSLSRTISLPSRVSEDPEVSPPDVDWILHEHERRYSSTHGSEYGDESADEPDNFPTRAMRYNDFINKVQAQKQLYKNAAQNNLQHAPRRASLISVTSQGSVPNIFQEGLDEESLIELAHSNVTFKSEAKVLASYSFPLMFTFLLEDIFPLVCSLTVAHLGKNELAAVSLASMTSNITLGFFEGIATSLDTLCPQAYGAGRYHSVGIHLQRCIAFSLIIYIPFAMFWYFSEPILYYLIPEKELIKLTSAFLKVLIFGAPPYIFFENLKRFLQAQGIFDAGIYILTICAPINIIMSYTLVWNKYIGLGFIGSAVAVVLNFWLMFILMLLYIIFVNGLKCWGGFSKRAFTHWKDLGQLAFSGIVMLETEELSYELLTLFSAYFGTEYLAAQSAVSSVAALIYMIPFAIGISASTRIANFIGARRTDYAHLASKVGITFSFAAGLTNCSMLIFGRNFIAGIFSKDESVRSLIRNILPVVGLVQNFDSLNAVAGSCLRGQGMQSIGSIANFLGYYAFGIPVALCLSWFLDWKLYGLWIGIGCGMLTIGTIEAYFVLFPNWERIISRAEKLKEADEETDKDDDDDSSSSSESEVEEEEEPNEFTRLLSK</sequence>
<comment type="similarity">
    <text evidence="2">Belongs to the multi antimicrobial extrusion (MATE) (TC 2.A.66.1) family.</text>
</comment>
<dbReference type="GO" id="GO:0016020">
    <property type="term" value="C:membrane"/>
    <property type="evidence" value="ECO:0007669"/>
    <property type="project" value="UniProtKB-SubCell"/>
</dbReference>
<evidence type="ECO:0000256" key="6">
    <source>
        <dbReference type="SAM" id="MobiDB-lite"/>
    </source>
</evidence>
<evidence type="ECO:0000256" key="4">
    <source>
        <dbReference type="ARBA" id="ARBA00022989"/>
    </source>
</evidence>
<dbReference type="PANTHER" id="PTHR11206">
    <property type="entry name" value="MULTIDRUG RESISTANCE PROTEIN"/>
    <property type="match status" value="1"/>
</dbReference>
<organism evidence="8 9">
    <name type="scientific">Arxiozyma heterogenica</name>
    <dbReference type="NCBI Taxonomy" id="278026"/>
    <lineage>
        <taxon>Eukaryota</taxon>
        <taxon>Fungi</taxon>
        <taxon>Dikarya</taxon>
        <taxon>Ascomycota</taxon>
        <taxon>Saccharomycotina</taxon>
        <taxon>Saccharomycetes</taxon>
        <taxon>Saccharomycetales</taxon>
        <taxon>Saccharomycetaceae</taxon>
        <taxon>Arxiozyma</taxon>
    </lineage>
</organism>
<evidence type="ECO:0000256" key="2">
    <source>
        <dbReference type="ARBA" id="ARBA00010199"/>
    </source>
</evidence>
<feature type="region of interest" description="Disordered" evidence="6">
    <location>
        <begin position="47"/>
        <end position="89"/>
    </location>
</feature>
<gene>
    <name evidence="8" type="ORF">RI543_000075</name>
</gene>
<dbReference type="AlphaFoldDB" id="A0AAN7W676"/>
<evidence type="ECO:0000256" key="7">
    <source>
        <dbReference type="SAM" id="Phobius"/>
    </source>
</evidence>
<evidence type="ECO:0000256" key="3">
    <source>
        <dbReference type="ARBA" id="ARBA00022692"/>
    </source>
</evidence>
<feature type="transmembrane region" description="Helical" evidence="7">
    <location>
        <begin position="519"/>
        <end position="540"/>
    </location>
</feature>
<reference evidence="9" key="1">
    <citation type="submission" date="2023-07" db="EMBL/GenBank/DDBJ databases">
        <title>A draft genome of Kazachstania heterogenica Y-27499.</title>
        <authorList>
            <person name="Donic C."/>
            <person name="Kralova J.S."/>
            <person name="Fidel L."/>
            <person name="Ben-Dor S."/>
            <person name="Jung S."/>
        </authorList>
    </citation>
    <scope>NUCLEOTIDE SEQUENCE [LARGE SCALE GENOMIC DNA]</scope>
    <source>
        <strain evidence="9">Y27499</strain>
    </source>
</reference>
<evidence type="ECO:0000313" key="8">
    <source>
        <dbReference type="EMBL" id="KAK5782151.1"/>
    </source>
</evidence>
<dbReference type="GO" id="GO:0015297">
    <property type="term" value="F:antiporter activity"/>
    <property type="evidence" value="ECO:0007669"/>
    <property type="project" value="InterPro"/>
</dbReference>
<feature type="transmembrane region" description="Helical" evidence="7">
    <location>
        <begin position="340"/>
        <end position="357"/>
    </location>
</feature>
<feature type="transmembrane region" description="Helical" evidence="7">
    <location>
        <begin position="632"/>
        <end position="652"/>
    </location>
</feature>
<feature type="transmembrane region" description="Helical" evidence="7">
    <location>
        <begin position="434"/>
        <end position="460"/>
    </location>
</feature>
<feature type="region of interest" description="Disordered" evidence="6">
    <location>
        <begin position="694"/>
        <end position="732"/>
    </location>
</feature>
<dbReference type="InterPro" id="IPR045069">
    <property type="entry name" value="MATE_euk"/>
</dbReference>
<name>A0AAN7W676_9SACH</name>
<keyword evidence="3 7" id="KW-0812">Transmembrane</keyword>
<evidence type="ECO:0000256" key="1">
    <source>
        <dbReference type="ARBA" id="ARBA00004141"/>
    </source>
</evidence>
<feature type="transmembrane region" description="Helical" evidence="7">
    <location>
        <begin position="407"/>
        <end position="428"/>
    </location>
</feature>
<dbReference type="Proteomes" id="UP001306508">
    <property type="component" value="Unassembled WGS sequence"/>
</dbReference>
<accession>A0AAN7W676</accession>
<feature type="transmembrane region" description="Helical" evidence="7">
    <location>
        <begin position="377"/>
        <end position="395"/>
    </location>
</feature>
<feature type="transmembrane region" description="Helical" evidence="7">
    <location>
        <begin position="658"/>
        <end position="680"/>
    </location>
</feature>
<dbReference type="InterPro" id="IPR002528">
    <property type="entry name" value="MATE_fam"/>
</dbReference>
<feature type="compositionally biased region" description="Acidic residues" evidence="6">
    <location>
        <begin position="697"/>
        <end position="724"/>
    </location>
</feature>
<evidence type="ECO:0000313" key="9">
    <source>
        <dbReference type="Proteomes" id="UP001306508"/>
    </source>
</evidence>
<comment type="subcellular location">
    <subcellularLocation>
        <location evidence="1">Membrane</location>
        <topology evidence="1">Multi-pass membrane protein</topology>
    </subcellularLocation>
</comment>
<dbReference type="CDD" id="cd13132">
    <property type="entry name" value="MATE_eukaryotic"/>
    <property type="match status" value="1"/>
</dbReference>
<protein>
    <submittedName>
        <fullName evidence="8">Uncharacterized protein</fullName>
    </submittedName>
</protein>
<evidence type="ECO:0000256" key="5">
    <source>
        <dbReference type="ARBA" id="ARBA00023136"/>
    </source>
</evidence>